<feature type="transmembrane region" description="Helical" evidence="1">
    <location>
        <begin position="183"/>
        <end position="201"/>
    </location>
</feature>
<comment type="caution">
    <text evidence="2">The sequence shown here is derived from an EMBL/GenBank/DDBJ whole genome shotgun (WGS) entry which is preliminary data.</text>
</comment>
<name>A0ABW5ZP71_9BACL</name>
<feature type="transmembrane region" description="Helical" evidence="1">
    <location>
        <begin position="134"/>
        <end position="152"/>
    </location>
</feature>
<feature type="transmembrane region" description="Helical" evidence="1">
    <location>
        <begin position="67"/>
        <end position="90"/>
    </location>
</feature>
<proteinExistence type="predicted"/>
<keyword evidence="1" id="KW-0472">Membrane</keyword>
<organism evidence="2 3">
    <name type="scientific">Jeotgalibacillus terrae</name>
    <dbReference type="NCBI Taxonomy" id="587735"/>
    <lineage>
        <taxon>Bacteria</taxon>
        <taxon>Bacillati</taxon>
        <taxon>Bacillota</taxon>
        <taxon>Bacilli</taxon>
        <taxon>Bacillales</taxon>
        <taxon>Caryophanaceae</taxon>
        <taxon>Jeotgalibacillus</taxon>
    </lineage>
</organism>
<sequence>MNILIDYSWALFITAEVLSIVALLLFGVFRYYFMKQRMSLVFIGLFLVLLILEALLGTYVYNFTGEISSLLIVIMVFVLYACTFGIFDFIRLDRWMRMKIGKWRGVELLNQKDYDVILKSKDPKYIARKYRRSSIIHLVFFVIGQGVFWGLGTDSLAEIRLYITDFSWLNEDSYHHTPYSNETLYSIGIIWGVVFIVDFLYSWSYTFSPGRTASK</sequence>
<dbReference type="Proteomes" id="UP001597561">
    <property type="component" value="Unassembled WGS sequence"/>
</dbReference>
<evidence type="ECO:0000313" key="2">
    <source>
        <dbReference type="EMBL" id="MFD2913508.1"/>
    </source>
</evidence>
<keyword evidence="3" id="KW-1185">Reference proteome</keyword>
<protein>
    <recommendedName>
        <fullName evidence="4">Integral membrane protein</fullName>
    </recommendedName>
</protein>
<feature type="transmembrane region" description="Helical" evidence="1">
    <location>
        <begin position="40"/>
        <end position="61"/>
    </location>
</feature>
<evidence type="ECO:0000256" key="1">
    <source>
        <dbReference type="SAM" id="Phobius"/>
    </source>
</evidence>
<evidence type="ECO:0008006" key="4">
    <source>
        <dbReference type="Google" id="ProtNLM"/>
    </source>
</evidence>
<dbReference type="RefSeq" id="WP_204728426.1">
    <property type="nucleotide sequence ID" value="NZ_JAFBDK010000003.1"/>
</dbReference>
<gene>
    <name evidence="2" type="ORF">ACFS5P_16595</name>
</gene>
<keyword evidence="1" id="KW-0812">Transmembrane</keyword>
<accession>A0ABW5ZP71</accession>
<dbReference type="EMBL" id="JBHUPG010000031">
    <property type="protein sequence ID" value="MFD2913508.1"/>
    <property type="molecule type" value="Genomic_DNA"/>
</dbReference>
<keyword evidence="1" id="KW-1133">Transmembrane helix</keyword>
<feature type="transmembrane region" description="Helical" evidence="1">
    <location>
        <begin position="12"/>
        <end position="33"/>
    </location>
</feature>
<evidence type="ECO:0000313" key="3">
    <source>
        <dbReference type="Proteomes" id="UP001597561"/>
    </source>
</evidence>
<reference evidence="3" key="1">
    <citation type="journal article" date="2019" name="Int. J. Syst. Evol. Microbiol.">
        <title>The Global Catalogue of Microorganisms (GCM) 10K type strain sequencing project: providing services to taxonomists for standard genome sequencing and annotation.</title>
        <authorList>
            <consortium name="The Broad Institute Genomics Platform"/>
            <consortium name="The Broad Institute Genome Sequencing Center for Infectious Disease"/>
            <person name="Wu L."/>
            <person name="Ma J."/>
        </authorList>
    </citation>
    <scope>NUCLEOTIDE SEQUENCE [LARGE SCALE GENOMIC DNA]</scope>
    <source>
        <strain evidence="3">KCTC 13528</strain>
    </source>
</reference>